<proteinExistence type="predicted"/>
<reference evidence="1 2" key="1">
    <citation type="submission" date="2008-02" db="EMBL/GenBank/DDBJ databases">
        <title>Annotation of Escherichia albertii TW07627.</title>
        <authorList>
            <person name="Sutton G."/>
            <person name="Whittam T.S."/>
            <person name="Sebastian Y."/>
        </authorList>
    </citation>
    <scope>NUCLEOTIDE SEQUENCE [LARGE SCALE GENOMIC DNA]</scope>
    <source>
        <strain evidence="1 2">TW07627</strain>
    </source>
</reference>
<evidence type="ECO:0000313" key="1">
    <source>
        <dbReference type="EMBL" id="EDS92000.1"/>
    </source>
</evidence>
<dbReference type="Proteomes" id="UP000003042">
    <property type="component" value="Unassembled WGS sequence"/>
</dbReference>
<comment type="caution">
    <text evidence="1">The sequence shown here is derived from an EMBL/GenBank/DDBJ whole genome shotgun (WGS) entry which is preliminary data.</text>
</comment>
<protein>
    <submittedName>
        <fullName evidence="1">Uncharacterized protein</fullName>
    </submittedName>
</protein>
<gene>
    <name evidence="1" type="ORF">ESCAB7627_2513</name>
</gene>
<dbReference type="AlphaFoldDB" id="A0ABC9NNZ9"/>
<sequence>MPYKTKNFLPERVKHVLPSHYLNIYKIFYLWVNPDDSCGVTLQVV</sequence>
<dbReference type="EMBL" id="ABKX01000005">
    <property type="protein sequence ID" value="EDS92000.1"/>
    <property type="molecule type" value="Genomic_DNA"/>
</dbReference>
<organism evidence="1 2">
    <name type="scientific">Escherichia albertii (strain TW07627)</name>
    <dbReference type="NCBI Taxonomy" id="502347"/>
    <lineage>
        <taxon>Bacteria</taxon>
        <taxon>Pseudomonadati</taxon>
        <taxon>Pseudomonadota</taxon>
        <taxon>Gammaproteobacteria</taxon>
        <taxon>Enterobacterales</taxon>
        <taxon>Enterobacteriaceae</taxon>
        <taxon>Escherichia</taxon>
    </lineage>
</organism>
<accession>A0ABC9NNZ9</accession>
<evidence type="ECO:0000313" key="2">
    <source>
        <dbReference type="Proteomes" id="UP000003042"/>
    </source>
</evidence>
<name>A0ABC9NNZ9_ESCAT</name>